<dbReference type="SMART" id="SM00448">
    <property type="entry name" value="REC"/>
    <property type="match status" value="1"/>
</dbReference>
<feature type="domain" description="HTH LytTR-type" evidence="3">
    <location>
        <begin position="138"/>
        <end position="205"/>
    </location>
</feature>
<dbReference type="PROSITE" id="PS50930">
    <property type="entry name" value="HTH_LYTTR"/>
    <property type="match status" value="1"/>
</dbReference>
<dbReference type="PROSITE" id="PS50110">
    <property type="entry name" value="RESPONSE_REGULATORY"/>
    <property type="match status" value="1"/>
</dbReference>
<sequence length="238" mass="26983">MEKIKVLIVEDQLLIAADLKAKLEDQNFEVIDIVSSGEQAIEVVSGAIDLILMDIQLEGELDGIATAEKIIERYNIPIIYLSDHVDEETVKRAKKTYPANYLSKPFKSSDLLRALELAFHNASQKKPLQKTKLADRIFIRTNNQTSIMVPYDDILYLEAERAYSNVVTRNTKHVLSTNMKKIYDQFESQDFIRISRSHIVNINHILGVEGNLILVGTEKLQMSSSYKESVMGAINLVK</sequence>
<dbReference type="SUPFAM" id="SSF52172">
    <property type="entry name" value="CheY-like"/>
    <property type="match status" value="1"/>
</dbReference>
<dbReference type="PANTHER" id="PTHR37299">
    <property type="entry name" value="TRANSCRIPTIONAL REGULATOR-RELATED"/>
    <property type="match status" value="1"/>
</dbReference>
<dbReference type="Gene3D" id="3.40.50.2300">
    <property type="match status" value="1"/>
</dbReference>
<keyword evidence="4" id="KW-0238">DNA-binding</keyword>
<dbReference type="Gene3D" id="2.40.50.1020">
    <property type="entry name" value="LytTr DNA-binding domain"/>
    <property type="match status" value="1"/>
</dbReference>
<dbReference type="AlphaFoldDB" id="A0A2T4DQX2"/>
<evidence type="ECO:0000259" key="2">
    <source>
        <dbReference type="PROSITE" id="PS50110"/>
    </source>
</evidence>
<dbReference type="PANTHER" id="PTHR37299:SF1">
    <property type="entry name" value="STAGE 0 SPORULATION PROTEIN A HOMOLOG"/>
    <property type="match status" value="1"/>
</dbReference>
<evidence type="ECO:0000256" key="1">
    <source>
        <dbReference type="PROSITE-ProRule" id="PRU00169"/>
    </source>
</evidence>
<dbReference type="GO" id="GO:0003677">
    <property type="term" value="F:DNA binding"/>
    <property type="evidence" value="ECO:0007669"/>
    <property type="project" value="UniProtKB-KW"/>
</dbReference>
<dbReference type="CDD" id="cd17534">
    <property type="entry name" value="REC_DC-like"/>
    <property type="match status" value="1"/>
</dbReference>
<feature type="modified residue" description="4-aspartylphosphate" evidence="1">
    <location>
        <position position="54"/>
    </location>
</feature>
<dbReference type="Pfam" id="PF04397">
    <property type="entry name" value="LytTR"/>
    <property type="match status" value="1"/>
</dbReference>
<reference evidence="4 5" key="1">
    <citation type="submission" date="2018-03" db="EMBL/GenBank/DDBJ databases">
        <title>Cross-interface Injection: A General Nanoliter Liquid Handling Method Applied to Single Cells Genome Amplification Automated Nanoliter Liquid Handling Applied to Single Cell Multiple Displacement Amplification.</title>
        <authorList>
            <person name="Yun J."/>
            <person name="Xu P."/>
            <person name="Xu J."/>
            <person name="Dai X."/>
            <person name="Wang Y."/>
            <person name="Zheng X."/>
            <person name="Cao C."/>
            <person name="Yi Q."/>
            <person name="Zhu Y."/>
            <person name="Wang L."/>
            <person name="Dong Z."/>
            <person name="Huang Y."/>
            <person name="Huang L."/>
            <person name="Du W."/>
        </authorList>
    </citation>
    <scope>NUCLEOTIDE SEQUENCE [LARGE SCALE GENOMIC DNA]</scope>
    <source>
        <strain evidence="4 5">Z-D1-2</strain>
    </source>
</reference>
<keyword evidence="1" id="KW-0597">Phosphoprotein</keyword>
<dbReference type="EMBL" id="PYVU01000061">
    <property type="protein sequence ID" value="PTB96220.1"/>
    <property type="molecule type" value="Genomic_DNA"/>
</dbReference>
<dbReference type="Proteomes" id="UP000240608">
    <property type="component" value="Unassembled WGS sequence"/>
</dbReference>
<comment type="caution">
    <text evidence="4">The sequence shown here is derived from an EMBL/GenBank/DDBJ whole genome shotgun (WGS) entry which is preliminary data.</text>
</comment>
<dbReference type="InterPro" id="IPR001789">
    <property type="entry name" value="Sig_transdc_resp-reg_receiver"/>
</dbReference>
<dbReference type="Pfam" id="PF00072">
    <property type="entry name" value="Response_reg"/>
    <property type="match status" value="1"/>
</dbReference>
<dbReference type="InterPro" id="IPR007492">
    <property type="entry name" value="LytTR_DNA-bd_dom"/>
</dbReference>
<gene>
    <name evidence="4" type="ORF">C9994_08345</name>
</gene>
<dbReference type="InterPro" id="IPR046947">
    <property type="entry name" value="LytR-like"/>
</dbReference>
<dbReference type="GO" id="GO:0000156">
    <property type="term" value="F:phosphorelay response regulator activity"/>
    <property type="evidence" value="ECO:0007669"/>
    <property type="project" value="InterPro"/>
</dbReference>
<feature type="domain" description="Response regulatory" evidence="2">
    <location>
        <begin position="5"/>
        <end position="119"/>
    </location>
</feature>
<protein>
    <submittedName>
        <fullName evidence="4">DNA-binding response regulator</fullName>
    </submittedName>
</protein>
<evidence type="ECO:0000313" key="5">
    <source>
        <dbReference type="Proteomes" id="UP000240608"/>
    </source>
</evidence>
<evidence type="ECO:0000259" key="3">
    <source>
        <dbReference type="PROSITE" id="PS50930"/>
    </source>
</evidence>
<name>A0A2T4DQX2_9BACT</name>
<dbReference type="SMART" id="SM00850">
    <property type="entry name" value="LytTR"/>
    <property type="match status" value="1"/>
</dbReference>
<accession>A0A2T4DQX2</accession>
<organism evidence="4 5">
    <name type="scientific">Marivirga lumbricoides</name>
    <dbReference type="NCBI Taxonomy" id="1046115"/>
    <lineage>
        <taxon>Bacteria</taxon>
        <taxon>Pseudomonadati</taxon>
        <taxon>Bacteroidota</taxon>
        <taxon>Cytophagia</taxon>
        <taxon>Cytophagales</taxon>
        <taxon>Marivirgaceae</taxon>
        <taxon>Marivirga</taxon>
    </lineage>
</organism>
<proteinExistence type="predicted"/>
<evidence type="ECO:0000313" key="4">
    <source>
        <dbReference type="EMBL" id="PTB96220.1"/>
    </source>
</evidence>
<dbReference type="InterPro" id="IPR011006">
    <property type="entry name" value="CheY-like_superfamily"/>
</dbReference>